<dbReference type="EMBL" id="VFJB01000003">
    <property type="protein sequence ID" value="KAA0258880.1"/>
    <property type="molecule type" value="Genomic_DNA"/>
</dbReference>
<evidence type="ECO:0000256" key="2">
    <source>
        <dbReference type="ARBA" id="ARBA00022643"/>
    </source>
</evidence>
<evidence type="ECO:0000259" key="3">
    <source>
        <dbReference type="Pfam" id="PF03358"/>
    </source>
</evidence>
<evidence type="ECO:0000313" key="4">
    <source>
        <dbReference type="EMBL" id="KAA0258880.1"/>
    </source>
</evidence>
<keyword evidence="2" id="KW-0288">FMN</keyword>
<evidence type="ECO:0000256" key="1">
    <source>
        <dbReference type="ARBA" id="ARBA00022630"/>
    </source>
</evidence>
<organism evidence="4 5">
    <name type="scientific">Deferribacter autotrophicus</name>
    <dbReference type="NCBI Taxonomy" id="500465"/>
    <lineage>
        <taxon>Bacteria</taxon>
        <taxon>Pseudomonadati</taxon>
        <taxon>Deferribacterota</taxon>
        <taxon>Deferribacteres</taxon>
        <taxon>Deferribacterales</taxon>
        <taxon>Deferribacteraceae</taxon>
        <taxon>Deferribacter</taxon>
    </lineage>
</organism>
<dbReference type="RefSeq" id="WP_149265640.1">
    <property type="nucleotide sequence ID" value="NZ_VFJB01000003.1"/>
</dbReference>
<dbReference type="SUPFAM" id="SSF52218">
    <property type="entry name" value="Flavoproteins"/>
    <property type="match status" value="1"/>
</dbReference>
<dbReference type="Proteomes" id="UP000322876">
    <property type="component" value="Unassembled WGS sequence"/>
</dbReference>
<dbReference type="PANTHER" id="PTHR43278">
    <property type="entry name" value="NAD(P)H-DEPENDENT FMN-CONTAINING OXIDOREDUCTASE YWQN-RELATED"/>
    <property type="match status" value="1"/>
</dbReference>
<proteinExistence type="predicted"/>
<dbReference type="Gene3D" id="3.40.50.360">
    <property type="match status" value="1"/>
</dbReference>
<accession>A0A5A8F5B4</accession>
<dbReference type="AlphaFoldDB" id="A0A5A8F5B4"/>
<dbReference type="InterPro" id="IPR005025">
    <property type="entry name" value="FMN_Rdtase-like_dom"/>
</dbReference>
<dbReference type="Pfam" id="PF03358">
    <property type="entry name" value="FMN_red"/>
    <property type="match status" value="1"/>
</dbReference>
<keyword evidence="1" id="KW-0285">Flavoprotein</keyword>
<name>A0A5A8F5B4_9BACT</name>
<keyword evidence="5" id="KW-1185">Reference proteome</keyword>
<dbReference type="PANTHER" id="PTHR43278:SF2">
    <property type="entry name" value="IRON-SULFUR FLAVOPROTEIN"/>
    <property type="match status" value="1"/>
</dbReference>
<dbReference type="GO" id="GO:0016491">
    <property type="term" value="F:oxidoreductase activity"/>
    <property type="evidence" value="ECO:0007669"/>
    <property type="project" value="InterPro"/>
</dbReference>
<feature type="domain" description="NADPH-dependent FMN reductase-like" evidence="3">
    <location>
        <begin position="1"/>
        <end position="113"/>
    </location>
</feature>
<dbReference type="InterPro" id="IPR051796">
    <property type="entry name" value="ISF_SsuE-like"/>
</dbReference>
<dbReference type="OrthoDB" id="9805976at2"/>
<sequence length="178" mass="20457">MNVFIVNGSPRKEGNSAFIAKALLEKYPDATLLNLNEMNYKGCQSCYTCRKENTFCVVNDDLKNVFESLAEADLIILISPNYYGFVTGQMKLFLDRWYCLKDANRMSKMKKGAKLFFVVTQGAQNRDYASNTTSWAKKVFESFNLKFYSYIVPGCKSDSLDMVKMKIDDLKMHLNMFV</sequence>
<comment type="caution">
    <text evidence="4">The sequence shown here is derived from an EMBL/GenBank/DDBJ whole genome shotgun (WGS) entry which is preliminary data.</text>
</comment>
<evidence type="ECO:0000313" key="5">
    <source>
        <dbReference type="Proteomes" id="UP000322876"/>
    </source>
</evidence>
<dbReference type="InterPro" id="IPR029039">
    <property type="entry name" value="Flavoprotein-like_sf"/>
</dbReference>
<gene>
    <name evidence="4" type="ORF">FHQ18_02745</name>
</gene>
<protein>
    <submittedName>
        <fullName evidence="4">Flavodoxin family protein</fullName>
    </submittedName>
</protein>
<reference evidence="4 5" key="1">
    <citation type="submission" date="2019-06" db="EMBL/GenBank/DDBJ databases">
        <title>Genomic insights into carbon and energy metabolism of Deferribacter autotrophicus revealed new metabolic traits in the phylum Deferribacteres.</title>
        <authorList>
            <person name="Slobodkin A.I."/>
            <person name="Slobodkina G.B."/>
            <person name="Allioux M."/>
            <person name="Alain K."/>
            <person name="Jebbar M."/>
            <person name="Shadrin V."/>
            <person name="Kublanov I.V."/>
            <person name="Toshchakov S.V."/>
            <person name="Bonch-Osmolovskaya E.A."/>
        </authorList>
    </citation>
    <scope>NUCLEOTIDE SEQUENCE [LARGE SCALE GENOMIC DNA]</scope>
    <source>
        <strain evidence="4 5">SL50</strain>
    </source>
</reference>